<name>A0ABD1TPR3_9LAMI</name>
<gene>
    <name evidence="1" type="ORF">Fot_28692</name>
</gene>
<dbReference type="Proteomes" id="UP001604277">
    <property type="component" value="Unassembled WGS sequence"/>
</dbReference>
<dbReference type="EMBL" id="JBFOLJ010000008">
    <property type="protein sequence ID" value="KAL2514721.1"/>
    <property type="molecule type" value="Genomic_DNA"/>
</dbReference>
<protein>
    <submittedName>
        <fullName evidence="1">Uncharacterized protein</fullName>
    </submittedName>
</protein>
<organism evidence="1 2">
    <name type="scientific">Forsythia ovata</name>
    <dbReference type="NCBI Taxonomy" id="205694"/>
    <lineage>
        <taxon>Eukaryota</taxon>
        <taxon>Viridiplantae</taxon>
        <taxon>Streptophyta</taxon>
        <taxon>Embryophyta</taxon>
        <taxon>Tracheophyta</taxon>
        <taxon>Spermatophyta</taxon>
        <taxon>Magnoliopsida</taxon>
        <taxon>eudicotyledons</taxon>
        <taxon>Gunneridae</taxon>
        <taxon>Pentapetalae</taxon>
        <taxon>asterids</taxon>
        <taxon>lamiids</taxon>
        <taxon>Lamiales</taxon>
        <taxon>Oleaceae</taxon>
        <taxon>Forsythieae</taxon>
        <taxon>Forsythia</taxon>
    </lineage>
</organism>
<reference evidence="2" key="1">
    <citation type="submission" date="2024-07" db="EMBL/GenBank/DDBJ databases">
        <title>Two chromosome-level genome assemblies of Korean endemic species Abeliophyllum distichum and Forsythia ovata (Oleaceae).</title>
        <authorList>
            <person name="Jang H."/>
        </authorList>
    </citation>
    <scope>NUCLEOTIDE SEQUENCE [LARGE SCALE GENOMIC DNA]</scope>
</reference>
<dbReference type="AlphaFoldDB" id="A0ABD1TPR3"/>
<keyword evidence="2" id="KW-1185">Reference proteome</keyword>
<accession>A0ABD1TPR3</accession>
<sequence>MGQGYTGPNHETHISSDGQSLISGSIKLCVVHENLHSGGTASQPRHNENGAGSLASTPVAARHGVAVPTTFDFPPNIFQLHFELQFPIHSRIILSISPEVVLLDEKYPGFVDHCNDGR</sequence>
<proteinExistence type="predicted"/>
<evidence type="ECO:0000313" key="1">
    <source>
        <dbReference type="EMBL" id="KAL2514721.1"/>
    </source>
</evidence>
<evidence type="ECO:0000313" key="2">
    <source>
        <dbReference type="Proteomes" id="UP001604277"/>
    </source>
</evidence>
<comment type="caution">
    <text evidence="1">The sequence shown here is derived from an EMBL/GenBank/DDBJ whole genome shotgun (WGS) entry which is preliminary data.</text>
</comment>